<feature type="compositionally biased region" description="Basic and acidic residues" evidence="1">
    <location>
        <begin position="216"/>
        <end position="228"/>
    </location>
</feature>
<keyword evidence="4" id="KW-1185">Reference proteome</keyword>
<keyword evidence="2" id="KW-1133">Transmembrane helix</keyword>
<name>A0A4Y9ZW79_9AGAM</name>
<sequence>MASLDRYRRWERDHASDPHSPRALYLNKRAVMLIMVAGYVLTMVAAVVINVKMIALLTARTVSLQGRRVCAVGGSAALMPMYYVPIAAFETLLAVLAVARWIRERRSTYPAVGIMQALVRDSVVYFIVMDTAIEVPANLVVSSLTDLYATRYTAPHNIQAQPQKAKFNLASALFFVVILKRRYMAAVASLDGDLRTERDHPSDPDPARTCALPQRPPHDAPPRHELPARHGRSHLPRPANRSLAHKSVRLVLSRTPLLMPAYYIPIAVFETLVAVLAVARWTHECRDVYAPKGFLQALVYDSVVYFSVMTLAYITNIVMWIAIPVCTLSILTPSCKLDVALMRAEDARASHGARHGAVMRRGQPAAAQHPQTAAGHRAGHDARLLGLREVDDGQFGLTVCVWEAGWQDSA</sequence>
<feature type="region of interest" description="Disordered" evidence="1">
    <location>
        <begin position="194"/>
        <end position="238"/>
    </location>
</feature>
<feature type="transmembrane region" description="Helical" evidence="2">
    <location>
        <begin position="82"/>
        <end position="102"/>
    </location>
</feature>
<protein>
    <submittedName>
        <fullName evidence="3">Uncharacterized protein</fullName>
    </submittedName>
</protein>
<evidence type="ECO:0000313" key="3">
    <source>
        <dbReference type="EMBL" id="TFY78444.1"/>
    </source>
</evidence>
<evidence type="ECO:0000256" key="1">
    <source>
        <dbReference type="SAM" id="MobiDB-lite"/>
    </source>
</evidence>
<keyword evidence="2" id="KW-0812">Transmembrane</keyword>
<evidence type="ECO:0000256" key="2">
    <source>
        <dbReference type="SAM" id="Phobius"/>
    </source>
</evidence>
<accession>A0A4Y9ZW79</accession>
<feature type="transmembrane region" description="Helical" evidence="2">
    <location>
        <begin position="303"/>
        <end position="323"/>
    </location>
</feature>
<dbReference type="EMBL" id="SFCI01000679">
    <property type="protein sequence ID" value="TFY78444.1"/>
    <property type="molecule type" value="Genomic_DNA"/>
</dbReference>
<reference evidence="3 4" key="1">
    <citation type="submission" date="2019-02" db="EMBL/GenBank/DDBJ databases">
        <title>Genome sequencing of the rare red list fungi Hericium alpestre (H. flagellum).</title>
        <authorList>
            <person name="Buettner E."/>
            <person name="Kellner H."/>
        </authorList>
    </citation>
    <scope>NUCLEOTIDE SEQUENCE [LARGE SCALE GENOMIC DNA]</scope>
    <source>
        <strain evidence="3 4">DSM 108284</strain>
    </source>
</reference>
<dbReference type="AlphaFoldDB" id="A0A4Y9ZW79"/>
<keyword evidence="2" id="KW-0472">Membrane</keyword>
<gene>
    <name evidence="3" type="ORF">EWM64_g5568</name>
</gene>
<dbReference type="Proteomes" id="UP000298061">
    <property type="component" value="Unassembled WGS sequence"/>
</dbReference>
<dbReference type="OrthoDB" id="3251775at2759"/>
<proteinExistence type="predicted"/>
<comment type="caution">
    <text evidence="3">The sequence shown here is derived from an EMBL/GenBank/DDBJ whole genome shotgun (WGS) entry which is preliminary data.</text>
</comment>
<feature type="compositionally biased region" description="Basic and acidic residues" evidence="1">
    <location>
        <begin position="194"/>
        <end position="206"/>
    </location>
</feature>
<organism evidence="3 4">
    <name type="scientific">Hericium alpestre</name>
    <dbReference type="NCBI Taxonomy" id="135208"/>
    <lineage>
        <taxon>Eukaryota</taxon>
        <taxon>Fungi</taxon>
        <taxon>Dikarya</taxon>
        <taxon>Basidiomycota</taxon>
        <taxon>Agaricomycotina</taxon>
        <taxon>Agaricomycetes</taxon>
        <taxon>Russulales</taxon>
        <taxon>Hericiaceae</taxon>
        <taxon>Hericium</taxon>
    </lineage>
</organism>
<evidence type="ECO:0000313" key="4">
    <source>
        <dbReference type="Proteomes" id="UP000298061"/>
    </source>
</evidence>
<feature type="transmembrane region" description="Helical" evidence="2">
    <location>
        <begin position="30"/>
        <end position="51"/>
    </location>
</feature>
<feature type="transmembrane region" description="Helical" evidence="2">
    <location>
        <begin position="262"/>
        <end position="282"/>
    </location>
</feature>